<evidence type="ECO:0000313" key="3">
    <source>
        <dbReference type="EMBL" id="GAQ65109.1"/>
    </source>
</evidence>
<dbReference type="PROSITE" id="PS51257">
    <property type="entry name" value="PROKAR_LIPOPROTEIN"/>
    <property type="match status" value="1"/>
</dbReference>
<evidence type="ECO:0000256" key="2">
    <source>
        <dbReference type="SAM" id="SignalP"/>
    </source>
</evidence>
<dbReference type="Pfam" id="PF03640">
    <property type="entry name" value="Lipoprotein_15"/>
    <property type="match status" value="4"/>
</dbReference>
<evidence type="ECO:0000313" key="4">
    <source>
        <dbReference type="Proteomes" id="UP000067448"/>
    </source>
</evidence>
<name>A0A100JSY2_STRSC</name>
<keyword evidence="2" id="KW-0732">Signal</keyword>
<dbReference type="InterPro" id="IPR047910">
    <property type="entry name" value="SCO0930-like"/>
</dbReference>
<sequence length="335" mass="34154">MKTSWRSASLVATAAAVLVLTTACGQEQGSTSSQNVGAASSPTLGAGTIAGTGAGTAGVGAAGSDTSDQAQSTTAASAGQLTVWNSDEYGKVLTDSSGRTLYRFDKDSFEPPKTTCEGECATTWPPVPASGATAAEGVDQALLGEVSRPDGTKQLTVAGWPMYYFAKDTKAGDIKGQGLKGSWFASAPNGKKASTKGGGAGGTGGTGGGGGEAVEQAGLTTRKDAKLGEIVVDKNGMTVYRFMKDTQWPMSTKCTGACLDKWPVVAPVDKNDTKGILLKGYTVFDRPDGFKQQTINCIPLYTFANDKSPGDTNGQGVGGTWFAINGDGEPIGAQK</sequence>
<dbReference type="NCBIfam" id="NF040526">
    <property type="entry name" value="SCO0930_lipo"/>
    <property type="match status" value="1"/>
</dbReference>
<dbReference type="GO" id="GO:0043448">
    <property type="term" value="P:alkane catabolic process"/>
    <property type="evidence" value="ECO:0007669"/>
    <property type="project" value="TreeGrafter"/>
</dbReference>
<organism evidence="3 4">
    <name type="scientific">Streptomyces scabiei</name>
    <dbReference type="NCBI Taxonomy" id="1930"/>
    <lineage>
        <taxon>Bacteria</taxon>
        <taxon>Bacillati</taxon>
        <taxon>Actinomycetota</taxon>
        <taxon>Actinomycetes</taxon>
        <taxon>Kitasatosporales</taxon>
        <taxon>Streptomycetaceae</taxon>
        <taxon>Streptomyces</taxon>
    </lineage>
</organism>
<feature type="signal peptide" evidence="2">
    <location>
        <begin position="1"/>
        <end position="25"/>
    </location>
</feature>
<dbReference type="OrthoDB" id="597632at2"/>
<dbReference type="PANTHER" id="PTHR39335:SF1">
    <property type="entry name" value="BLL4220 PROTEIN"/>
    <property type="match status" value="1"/>
</dbReference>
<dbReference type="EMBL" id="BCMM01000027">
    <property type="protein sequence ID" value="GAQ65109.1"/>
    <property type="molecule type" value="Genomic_DNA"/>
</dbReference>
<feature type="chain" id="PRO_5007088748" description="Lipoprotein" evidence="2">
    <location>
        <begin position="26"/>
        <end position="335"/>
    </location>
</feature>
<accession>A0A100JSY2</accession>
<dbReference type="PANTHER" id="PTHR39335">
    <property type="entry name" value="BLL4220 PROTEIN"/>
    <property type="match status" value="1"/>
</dbReference>
<evidence type="ECO:0008006" key="5">
    <source>
        <dbReference type="Google" id="ProtNLM"/>
    </source>
</evidence>
<evidence type="ECO:0000256" key="1">
    <source>
        <dbReference type="SAM" id="MobiDB-lite"/>
    </source>
</evidence>
<dbReference type="InterPro" id="IPR005297">
    <property type="entry name" value="Lipoprotein_repeat"/>
</dbReference>
<feature type="region of interest" description="Disordered" evidence="1">
    <location>
        <begin position="188"/>
        <end position="211"/>
    </location>
</feature>
<dbReference type="RefSeq" id="WP_059082506.1">
    <property type="nucleotide sequence ID" value="NZ_BCMM01000027.1"/>
</dbReference>
<gene>
    <name evidence="3" type="ORF">SsS58_05516</name>
</gene>
<reference evidence="4" key="1">
    <citation type="submission" date="2015-11" db="EMBL/GenBank/DDBJ databases">
        <authorList>
            <consortium name="Cross-ministerial Strategic Innovation Promotion Program (SIP) consortium"/>
            <person name="Tomihama T."/>
            <person name="Ikenaga M."/>
            <person name="Sakai M."/>
            <person name="Okubo T."/>
            <person name="Ikeda S."/>
        </authorList>
    </citation>
    <scope>NUCLEOTIDE SEQUENCE [LARGE SCALE GENOMIC DNA]</scope>
    <source>
        <strain evidence="4">S58</strain>
    </source>
</reference>
<feature type="compositionally biased region" description="Gly residues" evidence="1">
    <location>
        <begin position="196"/>
        <end position="211"/>
    </location>
</feature>
<reference evidence="4" key="3">
    <citation type="submission" date="2016-02" db="EMBL/GenBank/DDBJ databases">
        <title>Draft genome of pathogenic Streptomyces sp. in Japan.</title>
        <authorList>
            <person name="Tomihama T."/>
            <person name="Ikenaga M."/>
            <person name="Sakai M."/>
            <person name="Okubo T."/>
            <person name="Ikeda S."/>
        </authorList>
    </citation>
    <scope>NUCLEOTIDE SEQUENCE [LARGE SCALE GENOMIC DNA]</scope>
    <source>
        <strain evidence="4">S58</strain>
    </source>
</reference>
<reference evidence="3 4" key="2">
    <citation type="journal article" date="2016" name="Genome Announc.">
        <title>Draft Genome Sequences of Streptomyces scabiei S58, Streptomyces turgidiscabies T45, and Streptomyces acidiscabies a10, the Pathogens of Potato Common Scab, Isolated in Japan.</title>
        <authorList>
            <person name="Tomihama T."/>
            <person name="Nishi Y."/>
            <person name="Sakai M."/>
            <person name="Ikenaga M."/>
            <person name="Okubo T."/>
            <person name="Ikeda S."/>
        </authorList>
    </citation>
    <scope>NUCLEOTIDE SEQUENCE [LARGE SCALE GENOMIC DNA]</scope>
    <source>
        <strain evidence="3 4">S58</strain>
    </source>
</reference>
<dbReference type="AlphaFoldDB" id="A0A100JSY2"/>
<protein>
    <recommendedName>
        <fullName evidence="5">Lipoprotein</fullName>
    </recommendedName>
</protein>
<comment type="caution">
    <text evidence="3">The sequence shown here is derived from an EMBL/GenBank/DDBJ whole genome shotgun (WGS) entry which is preliminary data.</text>
</comment>
<dbReference type="Proteomes" id="UP000067448">
    <property type="component" value="Unassembled WGS sequence"/>
</dbReference>
<proteinExistence type="predicted"/>